<keyword evidence="4 12" id="KW-0732">Signal</keyword>
<evidence type="ECO:0000256" key="12">
    <source>
        <dbReference type="SAM" id="SignalP"/>
    </source>
</evidence>
<dbReference type="PROSITE" id="PS50259">
    <property type="entry name" value="G_PROTEIN_RECEP_F3_4"/>
    <property type="match status" value="1"/>
</dbReference>
<evidence type="ECO:0000256" key="2">
    <source>
        <dbReference type="ARBA" id="ARBA00022475"/>
    </source>
</evidence>
<dbReference type="InterPro" id="IPR001828">
    <property type="entry name" value="ANF_lig-bd_rcpt"/>
</dbReference>
<dbReference type="Gene3D" id="2.10.50.30">
    <property type="entry name" value="GPCR, family 3, nine cysteines domain"/>
    <property type="match status" value="1"/>
</dbReference>
<feature type="transmembrane region" description="Helical" evidence="11">
    <location>
        <begin position="590"/>
        <end position="614"/>
    </location>
</feature>
<dbReference type="InterPro" id="IPR038550">
    <property type="entry name" value="GPCR_3_9-Cys_sf"/>
</dbReference>
<feature type="domain" description="G-protein coupled receptors family 3 profile" evidence="13">
    <location>
        <begin position="589"/>
        <end position="853"/>
    </location>
</feature>
<evidence type="ECO:0000256" key="10">
    <source>
        <dbReference type="ARBA" id="ARBA00023224"/>
    </source>
</evidence>
<evidence type="ECO:0000256" key="11">
    <source>
        <dbReference type="SAM" id="Phobius"/>
    </source>
</evidence>
<feature type="transmembrane region" description="Helical" evidence="11">
    <location>
        <begin position="700"/>
        <end position="722"/>
    </location>
</feature>
<feature type="signal peptide" evidence="12">
    <location>
        <begin position="1"/>
        <end position="19"/>
    </location>
</feature>
<dbReference type="InterPro" id="IPR000068">
    <property type="entry name" value="GPCR_3_Ca_sens_rcpt-rel"/>
</dbReference>
<keyword evidence="5 11" id="KW-1133">Transmembrane helix</keyword>
<dbReference type="CDD" id="cd13953">
    <property type="entry name" value="7tm_classC_mGluR-like"/>
    <property type="match status" value="1"/>
</dbReference>
<gene>
    <name evidence="15" type="primary">Casr1</name>
</gene>
<dbReference type="Gene3D" id="3.40.50.2300">
    <property type="match status" value="2"/>
</dbReference>
<evidence type="ECO:0000256" key="8">
    <source>
        <dbReference type="ARBA" id="ARBA00023170"/>
    </source>
</evidence>
<feature type="transmembrane region" description="Helical" evidence="11">
    <location>
        <begin position="658"/>
        <end position="679"/>
    </location>
</feature>
<proteinExistence type="predicted"/>
<evidence type="ECO:0000256" key="6">
    <source>
        <dbReference type="ARBA" id="ARBA00023040"/>
    </source>
</evidence>
<dbReference type="RefSeq" id="XP_006823905.1">
    <property type="nucleotide sequence ID" value="XM_006823842.1"/>
</dbReference>
<dbReference type="Proteomes" id="UP000694865">
    <property type="component" value="Unplaced"/>
</dbReference>
<evidence type="ECO:0000256" key="1">
    <source>
        <dbReference type="ARBA" id="ARBA00004651"/>
    </source>
</evidence>
<dbReference type="PANTHER" id="PTHR24061:SF422">
    <property type="entry name" value="G-PROTEIN COUPLED RECEPTORS FAMILY 3 PROFILE DOMAIN-CONTAINING PROTEIN"/>
    <property type="match status" value="1"/>
</dbReference>
<feature type="chain" id="PRO_5047000548" evidence="12">
    <location>
        <begin position="20"/>
        <end position="898"/>
    </location>
</feature>
<keyword evidence="3 11" id="KW-0812">Transmembrane</keyword>
<evidence type="ECO:0000256" key="9">
    <source>
        <dbReference type="ARBA" id="ARBA00023180"/>
    </source>
</evidence>
<dbReference type="Pfam" id="PF00003">
    <property type="entry name" value="7tm_3"/>
    <property type="match status" value="1"/>
</dbReference>
<dbReference type="Pfam" id="PF01094">
    <property type="entry name" value="ANF_receptor"/>
    <property type="match status" value="1"/>
</dbReference>
<dbReference type="Pfam" id="PF07562">
    <property type="entry name" value="NCD3G"/>
    <property type="match status" value="1"/>
</dbReference>
<evidence type="ECO:0000256" key="3">
    <source>
        <dbReference type="ARBA" id="ARBA00022692"/>
    </source>
</evidence>
<dbReference type="InterPro" id="IPR011500">
    <property type="entry name" value="GPCR_3_9-Cys_dom"/>
</dbReference>
<protein>
    <submittedName>
        <fullName evidence="15">Extracellular calcium-sensing receptor</fullName>
    </submittedName>
</protein>
<dbReference type="PRINTS" id="PR00248">
    <property type="entry name" value="GPCRMGR"/>
</dbReference>
<accession>A0ABM0MV64</accession>
<dbReference type="InterPro" id="IPR000337">
    <property type="entry name" value="GPCR_3"/>
</dbReference>
<name>A0ABM0MV64_SACKO</name>
<evidence type="ECO:0000259" key="13">
    <source>
        <dbReference type="PROSITE" id="PS50259"/>
    </source>
</evidence>
<feature type="transmembrane region" description="Helical" evidence="11">
    <location>
        <begin position="747"/>
        <end position="769"/>
    </location>
</feature>
<sequence length="898" mass="100568">MSLCAWIPACFLMFTIVHSEVTSEKVYLPGDIMLGGLFPFHSSMVRTDDTLKSGPIKERCESFNVEVFQWAEAMIFAVEEINNRKDILPNITLGYDIRDTCDSVSQAMDKALDFVLMTVRNDSMAVKAVIGAGMSSVTMPVASTLGVLNIPLVGYASTSPLLSNKSRYKSFYRTIPSDELQAKAMAEIVEHFGWNAVGTLATDDDYGRYGIEQFEREAEVRNICVAFSELIRNQASHMEVKEVVNRIRENPEIRVIVTFIHDTDMEAIVQELDVQNVTDRLWIACESWGDSKEVLRQAPTVVDGTIGVLLMEGKIPNFAQHLLKLRPTKKAVKKNPFLAQMWESAFHCSLESQGYMHGSGLSEYVDEVQYNTVVCSHDGNIRNTPVYGNADFRVSYNVYLAVYSIATALNNIIKCVDGAGLLARGRCPDIRKLQPWQLLLYVSNVTFQGTDGHHFNFGKNGDGLGVYHLVNWQLNEDREIKVVPVGHYDNRIQNGSKLRLEDTVIIWNELSRSIPTSECAVPCRPGSRQAVLDGQPKCCHECVPCADGEITNETDLPVCITCPHGFWSNGNHTECMEKIQDYLSWQETSGIVAVCSAILGTLLTVITLMIFATNRYTPIVKAANRELCIMMLVFLSVCFVSCIAFVGRPNELQCKMQIIQGVFHTSCVSIILVKTHRILTIFGSKLPAALQERRFARLQLQLLLLSFLVAIHVALVIALLALSPPGVEMNDDISKTVMYIHCKPSNIIFSLSTSMYTWLVSGICLILAFKSRKLPDNFNEAKFITFAMVLYFIVWSFYYPSSILTYGKLRALFRCLVNIVSAAALLVSIFLPKCYIILCKRELNTKAAIQRVTRQHSMKVTSRALELTPTKRSYSMGSAELNHLNPKERQLSSAEILV</sequence>
<keyword evidence="2" id="KW-1003">Cell membrane</keyword>
<keyword evidence="9" id="KW-0325">Glycoprotein</keyword>
<dbReference type="SUPFAM" id="SSF53822">
    <property type="entry name" value="Periplasmic binding protein-like I"/>
    <property type="match status" value="1"/>
</dbReference>
<evidence type="ECO:0000256" key="7">
    <source>
        <dbReference type="ARBA" id="ARBA00023136"/>
    </source>
</evidence>
<keyword evidence="10" id="KW-0807">Transducer</keyword>
<keyword evidence="7 11" id="KW-0472">Membrane</keyword>
<comment type="subcellular location">
    <subcellularLocation>
        <location evidence="1">Cell membrane</location>
        <topology evidence="1">Multi-pass membrane protein</topology>
    </subcellularLocation>
</comment>
<keyword evidence="6" id="KW-0297">G-protein coupled receptor</keyword>
<reference evidence="15" key="1">
    <citation type="submission" date="2025-08" db="UniProtKB">
        <authorList>
            <consortium name="RefSeq"/>
        </authorList>
    </citation>
    <scope>IDENTIFICATION</scope>
    <source>
        <tissue evidence="15">Testes</tissue>
    </source>
</reference>
<evidence type="ECO:0000256" key="5">
    <source>
        <dbReference type="ARBA" id="ARBA00022989"/>
    </source>
</evidence>
<evidence type="ECO:0000313" key="14">
    <source>
        <dbReference type="Proteomes" id="UP000694865"/>
    </source>
</evidence>
<feature type="transmembrane region" description="Helical" evidence="11">
    <location>
        <begin position="781"/>
        <end position="799"/>
    </location>
</feature>
<keyword evidence="14" id="KW-1185">Reference proteome</keyword>
<keyword evidence="8 15" id="KW-0675">Receptor</keyword>
<dbReference type="PANTHER" id="PTHR24061">
    <property type="entry name" value="CALCIUM-SENSING RECEPTOR-RELATED"/>
    <property type="match status" value="1"/>
</dbReference>
<dbReference type="GeneID" id="100313567"/>
<evidence type="ECO:0000256" key="4">
    <source>
        <dbReference type="ARBA" id="ARBA00022729"/>
    </source>
</evidence>
<dbReference type="InterPro" id="IPR017978">
    <property type="entry name" value="GPCR_3_C"/>
</dbReference>
<evidence type="ECO:0000313" key="15">
    <source>
        <dbReference type="RefSeq" id="XP_006823905.1"/>
    </source>
</evidence>
<dbReference type="InterPro" id="IPR028082">
    <property type="entry name" value="Peripla_BP_I"/>
</dbReference>
<dbReference type="PRINTS" id="PR00592">
    <property type="entry name" value="CASENSINGR"/>
</dbReference>
<organism evidence="14 15">
    <name type="scientific">Saccoglossus kowalevskii</name>
    <name type="common">Acorn worm</name>
    <dbReference type="NCBI Taxonomy" id="10224"/>
    <lineage>
        <taxon>Eukaryota</taxon>
        <taxon>Metazoa</taxon>
        <taxon>Hemichordata</taxon>
        <taxon>Enteropneusta</taxon>
        <taxon>Harrimaniidae</taxon>
        <taxon>Saccoglossus</taxon>
    </lineage>
</organism>
<feature type="transmembrane region" description="Helical" evidence="11">
    <location>
        <begin position="626"/>
        <end position="646"/>
    </location>
</feature>
<feature type="transmembrane region" description="Helical" evidence="11">
    <location>
        <begin position="811"/>
        <end position="831"/>
    </location>
</feature>